<feature type="transmembrane region" description="Helical" evidence="1">
    <location>
        <begin position="135"/>
        <end position="153"/>
    </location>
</feature>
<proteinExistence type="predicted"/>
<evidence type="ECO:0000313" key="3">
    <source>
        <dbReference type="Proteomes" id="UP001595729"/>
    </source>
</evidence>
<sequence>MEMVVIGLFWVLALRVLIGKSRTGLSIFFASIPFGALAVIPTNLTGGLTLTPTPIIALLIGARLLLNPQDRQALAGIALSKNGTVYLTAFWLVACAATLLMPRIFEGQVTIFPVRSAEMIVEELLHPTTQNFSQLTYLSISVFAVFCFIRLTCKHYQPADLLGPIRVGALVTVATGAIDYASNFVNLTSVLDPFRTASYALLTTNEVFGNKRTVGLMPEASSYGSVCVFFLSLLYFLRLTVHQDRLGYAKNMGLVFALLLMALLSTSSAAIVCVGVFLVLVVVDWLWSDVHLRKAPLTRSALLWGCVLSLAMLYLSFQPRLLDELTEIFNHMVVYKTESQSYEERTLWTTVSLQALQDTYGLGVGVGGTRTSSFLAALFSNTGVLGGLLFMAFLLKALLGRSHHDRSTLLRSVQRGLFFAFLPPFANLLMVGTSTDFGLPLAYLLGIKLGLMARHPARASAPVPAPLLQGAR</sequence>
<evidence type="ECO:0000313" key="2">
    <source>
        <dbReference type="EMBL" id="MFC3681988.1"/>
    </source>
</evidence>
<dbReference type="RefSeq" id="WP_382169573.1">
    <property type="nucleotide sequence ID" value="NZ_JBHRXX010000001.1"/>
</dbReference>
<feature type="transmembrane region" description="Helical" evidence="1">
    <location>
        <begin position="418"/>
        <end position="445"/>
    </location>
</feature>
<feature type="transmembrane region" description="Helical" evidence="1">
    <location>
        <begin position="85"/>
        <end position="105"/>
    </location>
</feature>
<keyword evidence="1" id="KW-0472">Membrane</keyword>
<name>A0ABV7W151_9BURK</name>
<accession>A0ABV7W151</accession>
<comment type="caution">
    <text evidence="2">The sequence shown here is derived from an EMBL/GenBank/DDBJ whole genome shotgun (WGS) entry which is preliminary data.</text>
</comment>
<keyword evidence="3" id="KW-1185">Reference proteome</keyword>
<reference evidence="3" key="1">
    <citation type="journal article" date="2019" name="Int. J. Syst. Evol. Microbiol.">
        <title>The Global Catalogue of Microorganisms (GCM) 10K type strain sequencing project: providing services to taxonomists for standard genome sequencing and annotation.</title>
        <authorList>
            <consortium name="The Broad Institute Genomics Platform"/>
            <consortium name="The Broad Institute Genome Sequencing Center for Infectious Disease"/>
            <person name="Wu L."/>
            <person name="Ma J."/>
        </authorList>
    </citation>
    <scope>NUCLEOTIDE SEQUENCE [LARGE SCALE GENOMIC DNA]</scope>
    <source>
        <strain evidence="3">KCTC 42501</strain>
    </source>
</reference>
<keyword evidence="1" id="KW-1133">Transmembrane helix</keyword>
<keyword evidence="1" id="KW-0812">Transmembrane</keyword>
<feature type="transmembrane region" description="Helical" evidence="1">
    <location>
        <begin position="220"/>
        <end position="241"/>
    </location>
</feature>
<feature type="transmembrane region" description="Helical" evidence="1">
    <location>
        <begin position="301"/>
        <end position="317"/>
    </location>
</feature>
<feature type="transmembrane region" description="Helical" evidence="1">
    <location>
        <begin position="43"/>
        <end position="65"/>
    </location>
</feature>
<feature type="transmembrane region" description="Helical" evidence="1">
    <location>
        <begin position="374"/>
        <end position="398"/>
    </location>
</feature>
<dbReference type="EMBL" id="JBHRXX010000001">
    <property type="protein sequence ID" value="MFC3681988.1"/>
    <property type="molecule type" value="Genomic_DNA"/>
</dbReference>
<protein>
    <submittedName>
        <fullName evidence="2">Uncharacterized protein</fullName>
    </submittedName>
</protein>
<evidence type="ECO:0000256" key="1">
    <source>
        <dbReference type="SAM" id="Phobius"/>
    </source>
</evidence>
<dbReference type="Proteomes" id="UP001595729">
    <property type="component" value="Unassembled WGS sequence"/>
</dbReference>
<feature type="transmembrane region" description="Helical" evidence="1">
    <location>
        <begin position="253"/>
        <end position="281"/>
    </location>
</feature>
<gene>
    <name evidence="2" type="ORF">ACFOPI_00195</name>
</gene>
<organism evidence="2 3">
    <name type="scientific">Hydrogenophaga luteola</name>
    <dbReference type="NCBI Taxonomy" id="1591122"/>
    <lineage>
        <taxon>Bacteria</taxon>
        <taxon>Pseudomonadati</taxon>
        <taxon>Pseudomonadota</taxon>
        <taxon>Betaproteobacteria</taxon>
        <taxon>Burkholderiales</taxon>
        <taxon>Comamonadaceae</taxon>
        <taxon>Hydrogenophaga</taxon>
    </lineage>
</organism>